<dbReference type="GO" id="GO:0071555">
    <property type="term" value="P:cell wall organization"/>
    <property type="evidence" value="ECO:0007669"/>
    <property type="project" value="UniProtKB-UniRule"/>
</dbReference>
<evidence type="ECO:0000313" key="11">
    <source>
        <dbReference type="Proteomes" id="UP001226762"/>
    </source>
</evidence>
<protein>
    <submittedName>
        <fullName evidence="10">L,D-transpeptidase family protein</fullName>
    </submittedName>
</protein>
<name>A0AAE3WCP4_9RHOB</name>
<dbReference type="RefSeq" id="WP_306735331.1">
    <property type="nucleotide sequence ID" value="NZ_JANHAX010000002.1"/>
</dbReference>
<dbReference type="GO" id="GO:0008360">
    <property type="term" value="P:regulation of cell shape"/>
    <property type="evidence" value="ECO:0007669"/>
    <property type="project" value="UniProtKB-UniRule"/>
</dbReference>
<dbReference type="PROSITE" id="PS52029">
    <property type="entry name" value="LD_TPASE"/>
    <property type="match status" value="1"/>
</dbReference>
<gene>
    <name evidence="10" type="ORF">NO357_09180</name>
</gene>
<evidence type="ECO:0000256" key="4">
    <source>
        <dbReference type="ARBA" id="ARBA00022960"/>
    </source>
</evidence>
<dbReference type="GO" id="GO:0016740">
    <property type="term" value="F:transferase activity"/>
    <property type="evidence" value="ECO:0007669"/>
    <property type="project" value="UniProtKB-KW"/>
</dbReference>
<keyword evidence="5 7" id="KW-0573">Peptidoglycan synthesis</keyword>
<dbReference type="EMBL" id="JANHAX010000002">
    <property type="protein sequence ID" value="MDQ2090068.1"/>
    <property type="molecule type" value="Genomic_DNA"/>
</dbReference>
<keyword evidence="6 7" id="KW-0961">Cell wall biogenesis/degradation</keyword>
<comment type="caution">
    <text evidence="10">The sequence shown here is derived from an EMBL/GenBank/DDBJ whole genome shotgun (WGS) entry which is preliminary data.</text>
</comment>
<evidence type="ECO:0000256" key="1">
    <source>
        <dbReference type="ARBA" id="ARBA00004752"/>
    </source>
</evidence>
<dbReference type="Proteomes" id="UP001226762">
    <property type="component" value="Unassembled WGS sequence"/>
</dbReference>
<evidence type="ECO:0000256" key="8">
    <source>
        <dbReference type="SAM" id="Phobius"/>
    </source>
</evidence>
<keyword evidence="8" id="KW-0472">Membrane</keyword>
<evidence type="ECO:0000259" key="9">
    <source>
        <dbReference type="PROSITE" id="PS52029"/>
    </source>
</evidence>
<dbReference type="GO" id="GO:0004180">
    <property type="term" value="F:carboxypeptidase activity"/>
    <property type="evidence" value="ECO:0007669"/>
    <property type="project" value="UniProtKB-ARBA"/>
</dbReference>
<evidence type="ECO:0000256" key="2">
    <source>
        <dbReference type="ARBA" id="ARBA00005992"/>
    </source>
</evidence>
<evidence type="ECO:0000256" key="3">
    <source>
        <dbReference type="ARBA" id="ARBA00022679"/>
    </source>
</evidence>
<dbReference type="Pfam" id="PF03734">
    <property type="entry name" value="YkuD"/>
    <property type="match status" value="1"/>
</dbReference>
<dbReference type="AlphaFoldDB" id="A0AAE3WCP4"/>
<dbReference type="Gene3D" id="2.40.440.10">
    <property type="entry name" value="L,D-transpeptidase catalytic domain-like"/>
    <property type="match status" value="1"/>
</dbReference>
<comment type="pathway">
    <text evidence="1 7">Cell wall biogenesis; peptidoglycan biosynthesis.</text>
</comment>
<dbReference type="CDD" id="cd16913">
    <property type="entry name" value="YkuD_like"/>
    <property type="match status" value="1"/>
</dbReference>
<accession>A0AAE3WCP4</accession>
<evidence type="ECO:0000256" key="6">
    <source>
        <dbReference type="ARBA" id="ARBA00023316"/>
    </source>
</evidence>
<reference evidence="10" key="2">
    <citation type="submission" date="2023-02" db="EMBL/GenBank/DDBJ databases">
        <title>'Rhodoalgimonas zhirmunskyi' gen. nov., isolated from a red alga.</title>
        <authorList>
            <person name="Nedashkovskaya O.I."/>
            <person name="Otstavnykh N.Y."/>
            <person name="Bystritskaya E.P."/>
            <person name="Balabanova L.A."/>
            <person name="Isaeva M.P."/>
        </authorList>
    </citation>
    <scope>NUCLEOTIDE SEQUENCE</scope>
    <source>
        <strain evidence="10">KCTC 52189</strain>
    </source>
</reference>
<sequence length="183" mass="20092">MSAGDRRPGVRRFRRVAIAVVIIFLVVTAGLVYWPAEPLPKGFVADRVVVEKSARRLSLLRDGQVIKSYRVSLGRAPVGAKIQEGDNRTPEGTYVIDSRNPRSKFHLSLRISYPNASDSLSAARRGVSPGGDIMVHGLPNGREWVGPFHRLVDWTSGCIAVTNAEINEIWQAVPNGTAIEIRP</sequence>
<dbReference type="GO" id="GO:0009252">
    <property type="term" value="P:peptidoglycan biosynthetic process"/>
    <property type="evidence" value="ECO:0007669"/>
    <property type="project" value="UniProtKB-KW"/>
</dbReference>
<organism evidence="10 11">
    <name type="scientific">Marimonas arenosa</name>
    <dbReference type="NCBI Taxonomy" id="1795305"/>
    <lineage>
        <taxon>Bacteria</taxon>
        <taxon>Pseudomonadati</taxon>
        <taxon>Pseudomonadota</taxon>
        <taxon>Alphaproteobacteria</taxon>
        <taxon>Rhodobacterales</taxon>
        <taxon>Paracoccaceae</taxon>
        <taxon>Marimonas</taxon>
    </lineage>
</organism>
<evidence type="ECO:0000256" key="7">
    <source>
        <dbReference type="PROSITE-ProRule" id="PRU01373"/>
    </source>
</evidence>
<dbReference type="SUPFAM" id="SSF141523">
    <property type="entry name" value="L,D-transpeptidase catalytic domain-like"/>
    <property type="match status" value="1"/>
</dbReference>
<proteinExistence type="inferred from homology"/>
<dbReference type="InterPro" id="IPR038063">
    <property type="entry name" value="Transpep_catalytic_dom"/>
</dbReference>
<keyword evidence="8" id="KW-1133">Transmembrane helix</keyword>
<comment type="similarity">
    <text evidence="2">Belongs to the YkuD family.</text>
</comment>
<feature type="active site" description="Nucleophile" evidence="7">
    <location>
        <position position="158"/>
    </location>
</feature>
<reference evidence="10" key="1">
    <citation type="submission" date="2022-07" db="EMBL/GenBank/DDBJ databases">
        <authorList>
            <person name="Otstavnykh N."/>
            <person name="Isaeva M."/>
            <person name="Bystritskaya E."/>
        </authorList>
    </citation>
    <scope>NUCLEOTIDE SEQUENCE</scope>
    <source>
        <strain evidence="10">KCTC 52189</strain>
    </source>
</reference>
<dbReference type="PANTHER" id="PTHR36699:SF1">
    <property type="entry name" value="L,D-TRANSPEPTIDASE YAFK-RELATED"/>
    <property type="match status" value="1"/>
</dbReference>
<keyword evidence="8" id="KW-0812">Transmembrane</keyword>
<feature type="transmembrane region" description="Helical" evidence="8">
    <location>
        <begin position="16"/>
        <end position="36"/>
    </location>
</feature>
<feature type="domain" description="L,D-TPase catalytic" evidence="9">
    <location>
        <begin position="46"/>
        <end position="182"/>
    </location>
</feature>
<evidence type="ECO:0000256" key="5">
    <source>
        <dbReference type="ARBA" id="ARBA00022984"/>
    </source>
</evidence>
<dbReference type="InterPro" id="IPR005490">
    <property type="entry name" value="LD_TPept_cat_dom"/>
</dbReference>
<keyword evidence="11" id="KW-1185">Reference proteome</keyword>
<dbReference type="PANTHER" id="PTHR36699">
    <property type="entry name" value="LD-TRANSPEPTIDASE"/>
    <property type="match status" value="1"/>
</dbReference>
<keyword evidence="3" id="KW-0808">Transferase</keyword>
<evidence type="ECO:0000313" key="10">
    <source>
        <dbReference type="EMBL" id="MDQ2090068.1"/>
    </source>
</evidence>
<feature type="active site" description="Proton donor/acceptor" evidence="7">
    <location>
        <position position="136"/>
    </location>
</feature>
<keyword evidence="4 7" id="KW-0133">Cell shape</keyword>